<evidence type="ECO:0000313" key="3">
    <source>
        <dbReference type="EMBL" id="QKG83719.1"/>
    </source>
</evidence>
<accession>A0A7D3XI42</accession>
<organism evidence="3 4">
    <name type="scientific">Kroppenstedtia pulmonis</name>
    <dbReference type="NCBI Taxonomy" id="1380685"/>
    <lineage>
        <taxon>Bacteria</taxon>
        <taxon>Bacillati</taxon>
        <taxon>Bacillota</taxon>
        <taxon>Bacilli</taxon>
        <taxon>Bacillales</taxon>
        <taxon>Thermoactinomycetaceae</taxon>
        <taxon>Kroppenstedtia</taxon>
    </lineage>
</organism>
<dbReference type="Proteomes" id="UP000503088">
    <property type="component" value="Chromosome"/>
</dbReference>
<keyword evidence="2" id="KW-0732">Signal</keyword>
<feature type="chain" id="PRO_5039399551" description="Sporulation protein" evidence="2">
    <location>
        <begin position="19"/>
        <end position="203"/>
    </location>
</feature>
<dbReference type="PROSITE" id="PS51257">
    <property type="entry name" value="PROKAR_LIPOPROTEIN"/>
    <property type="match status" value="1"/>
</dbReference>
<protein>
    <recommendedName>
        <fullName evidence="5">Sporulation protein</fullName>
    </recommendedName>
</protein>
<sequence length="203" mass="22616">MKRIITIFAVLIMVLTVAACNQLQRSDHPDEGYDESLYNENDNPQIGYVGNPVDRNPPNGRNYSKIGFSRQQGKELYNATDGGSVPGPDVYIDRNVLARQISFLTTKLPEVADTTVLVTDDHVFIGLQGKKGSVSDKTKYEAKRTALSLTPRYYKILVTSEAKMKQRLNDIGSKLKQTGNRDVDIEGWIRQLEDGDSGGFDKS</sequence>
<evidence type="ECO:0000313" key="4">
    <source>
        <dbReference type="Proteomes" id="UP000503088"/>
    </source>
</evidence>
<proteinExistence type="predicted"/>
<dbReference type="Pfam" id="PF09580">
    <property type="entry name" value="Spore_YhcN_YlaJ"/>
    <property type="match status" value="1"/>
</dbReference>
<dbReference type="KEGG" id="kpul:GXN76_04000"/>
<gene>
    <name evidence="3" type="ORF">GXN76_04000</name>
</gene>
<evidence type="ECO:0000256" key="2">
    <source>
        <dbReference type="SAM" id="SignalP"/>
    </source>
</evidence>
<reference evidence="3 4" key="1">
    <citation type="submission" date="2020-01" db="EMBL/GenBank/DDBJ databases">
        <authorList>
            <person name="Gulvik C.A."/>
            <person name="Batra D.G."/>
        </authorList>
    </citation>
    <scope>NUCLEOTIDE SEQUENCE [LARGE SCALE GENOMIC DNA]</scope>
    <source>
        <strain evidence="3 4">W9323</strain>
    </source>
</reference>
<evidence type="ECO:0000256" key="1">
    <source>
        <dbReference type="SAM" id="MobiDB-lite"/>
    </source>
</evidence>
<keyword evidence="4" id="KW-1185">Reference proteome</keyword>
<name>A0A7D3XI42_9BACL</name>
<evidence type="ECO:0008006" key="5">
    <source>
        <dbReference type="Google" id="ProtNLM"/>
    </source>
</evidence>
<dbReference type="AlphaFoldDB" id="A0A7D3XI42"/>
<dbReference type="InterPro" id="IPR019076">
    <property type="entry name" value="Spore_lipoprot_YhcN/YlaJ-like"/>
</dbReference>
<dbReference type="RefSeq" id="WP_173220726.1">
    <property type="nucleotide sequence ID" value="NZ_CP048104.1"/>
</dbReference>
<feature type="signal peptide" evidence="2">
    <location>
        <begin position="1"/>
        <end position="18"/>
    </location>
</feature>
<feature type="region of interest" description="Disordered" evidence="1">
    <location>
        <begin position="28"/>
        <end position="64"/>
    </location>
</feature>
<dbReference type="EMBL" id="CP048104">
    <property type="protein sequence ID" value="QKG83719.1"/>
    <property type="molecule type" value="Genomic_DNA"/>
</dbReference>